<feature type="domain" description="Thioredoxin" evidence="2">
    <location>
        <begin position="120"/>
        <end position="257"/>
    </location>
</feature>
<keyword evidence="1" id="KW-1133">Transmembrane helix</keyword>
<gene>
    <name evidence="3" type="ORF">PACLA_8A016694</name>
</gene>
<evidence type="ECO:0000259" key="2">
    <source>
        <dbReference type="PROSITE" id="PS51352"/>
    </source>
</evidence>
<feature type="transmembrane region" description="Helical" evidence="1">
    <location>
        <begin position="100"/>
        <end position="120"/>
    </location>
</feature>
<dbReference type="InterPro" id="IPR036249">
    <property type="entry name" value="Thioredoxin-like_sf"/>
</dbReference>
<evidence type="ECO:0000256" key="1">
    <source>
        <dbReference type="SAM" id="Phobius"/>
    </source>
</evidence>
<dbReference type="Pfam" id="PF00085">
    <property type="entry name" value="Thioredoxin"/>
    <property type="match status" value="1"/>
</dbReference>
<dbReference type="AlphaFoldDB" id="A0A6S7IC02"/>
<proteinExistence type="predicted"/>
<dbReference type="GO" id="GO:0005737">
    <property type="term" value="C:cytoplasm"/>
    <property type="evidence" value="ECO:0007669"/>
    <property type="project" value="TreeGrafter"/>
</dbReference>
<dbReference type="PANTHER" id="PTHR45663">
    <property type="entry name" value="GEO12009P1"/>
    <property type="match status" value="1"/>
</dbReference>
<dbReference type="OrthoDB" id="20229at2759"/>
<comment type="caution">
    <text evidence="3">The sequence shown here is derived from an EMBL/GenBank/DDBJ whole genome shotgun (WGS) entry which is preliminary data.</text>
</comment>
<dbReference type="PROSITE" id="PS51352">
    <property type="entry name" value="THIOREDOXIN_2"/>
    <property type="match status" value="1"/>
</dbReference>
<name>A0A6S7IC02_PARCT</name>
<dbReference type="Gene3D" id="3.40.30.10">
    <property type="entry name" value="Glutaredoxin"/>
    <property type="match status" value="1"/>
</dbReference>
<keyword evidence="1" id="KW-0472">Membrane</keyword>
<keyword evidence="4" id="KW-1185">Reference proteome</keyword>
<evidence type="ECO:0000313" key="4">
    <source>
        <dbReference type="Proteomes" id="UP001152795"/>
    </source>
</evidence>
<dbReference type="SUPFAM" id="SSF52833">
    <property type="entry name" value="Thioredoxin-like"/>
    <property type="match status" value="1"/>
</dbReference>
<dbReference type="Proteomes" id="UP001152795">
    <property type="component" value="Unassembled WGS sequence"/>
</dbReference>
<feature type="transmembrane region" description="Helical" evidence="1">
    <location>
        <begin position="75"/>
        <end position="94"/>
    </location>
</feature>
<dbReference type="EMBL" id="CACRXK020009047">
    <property type="protein sequence ID" value="CAB4016266.1"/>
    <property type="molecule type" value="Genomic_DNA"/>
</dbReference>
<dbReference type="EMBL" id="CACRXK020009047">
    <property type="protein sequence ID" value="CAB4016264.1"/>
    <property type="molecule type" value="Genomic_DNA"/>
</dbReference>
<evidence type="ECO:0000313" key="3">
    <source>
        <dbReference type="EMBL" id="CAB4016264.1"/>
    </source>
</evidence>
<feature type="transmembrane region" description="Helical" evidence="1">
    <location>
        <begin position="12"/>
        <end position="31"/>
    </location>
</feature>
<keyword evidence="1 3" id="KW-0812">Transmembrane</keyword>
<protein>
    <submittedName>
        <fullName evidence="3">Thioredoxin-related transmembrane 2 homolog</fullName>
    </submittedName>
</protein>
<organism evidence="3 4">
    <name type="scientific">Paramuricea clavata</name>
    <name type="common">Red gorgonian</name>
    <name type="synonym">Violescent sea-whip</name>
    <dbReference type="NCBI Taxonomy" id="317549"/>
    <lineage>
        <taxon>Eukaryota</taxon>
        <taxon>Metazoa</taxon>
        <taxon>Cnidaria</taxon>
        <taxon>Anthozoa</taxon>
        <taxon>Octocorallia</taxon>
        <taxon>Malacalcyonacea</taxon>
        <taxon>Plexauridae</taxon>
        <taxon>Paramuricea</taxon>
    </lineage>
</organism>
<reference evidence="3" key="1">
    <citation type="submission" date="2020-04" db="EMBL/GenBank/DDBJ databases">
        <authorList>
            <person name="Alioto T."/>
            <person name="Alioto T."/>
            <person name="Gomez Garrido J."/>
        </authorList>
    </citation>
    <scope>NUCLEOTIDE SEQUENCE</scope>
    <source>
        <strain evidence="3">A484AB</strain>
    </source>
</reference>
<dbReference type="InterPro" id="IPR013766">
    <property type="entry name" value="Thioredoxin_domain"/>
</dbReference>
<accession>A0A6S7IC02</accession>
<dbReference type="PANTHER" id="PTHR45663:SF15">
    <property type="entry name" value="THIOREDOXIN Y1, CHLOROPLASTIC"/>
    <property type="match status" value="1"/>
</dbReference>
<sequence length="275" mass="31665">MFYVEAIRQYFTSYYILNVLASVSYVVLKTLHPICEWFFREGEQCELSLSDCETLVFVGVVLAFKNSKWKRDVNVDIFGMVAGFFKAVNFILFLRSDWRLFIVYAVFCIVLFVAVPEPLYSGPDSVQLFSAASLEEELTENPEVTLLVEFYTVWSPPCKKLAEPFAEVSLRLNHKYLKFGKIDLGRYPIVAQKYNIDDSVTSRQLPTLILFQNGKKVKRRPVKSTAGPAGKVVPFHFTKENIVDAFELKSCLEGAKSKLERDEKRAKKEEEKKYK</sequence>
<dbReference type="GO" id="GO:0015035">
    <property type="term" value="F:protein-disulfide reductase activity"/>
    <property type="evidence" value="ECO:0007669"/>
    <property type="project" value="TreeGrafter"/>
</dbReference>